<dbReference type="PROSITE" id="PS50994">
    <property type="entry name" value="INTEGRASE"/>
    <property type="match status" value="1"/>
</dbReference>
<dbReference type="EMBL" id="BKCJ010010016">
    <property type="protein sequence ID" value="GEU89693.1"/>
    <property type="molecule type" value="Genomic_DNA"/>
</dbReference>
<feature type="coiled-coil region" evidence="4">
    <location>
        <begin position="477"/>
        <end position="592"/>
    </location>
</feature>
<comment type="caution">
    <text evidence="6">The sequence shown here is derived from an EMBL/GenBank/DDBJ whole genome shotgun (WGS) entry which is preliminary data.</text>
</comment>
<dbReference type="InterPro" id="IPR013103">
    <property type="entry name" value="RVT_2"/>
</dbReference>
<evidence type="ECO:0000259" key="5">
    <source>
        <dbReference type="PROSITE" id="PS50994"/>
    </source>
</evidence>
<dbReference type="Pfam" id="PF07727">
    <property type="entry name" value="RVT_2"/>
    <property type="match status" value="1"/>
</dbReference>
<organism evidence="6">
    <name type="scientific">Tanacetum cinerariifolium</name>
    <name type="common">Dalmatian daisy</name>
    <name type="synonym">Chrysanthemum cinerariifolium</name>
    <dbReference type="NCBI Taxonomy" id="118510"/>
    <lineage>
        <taxon>Eukaryota</taxon>
        <taxon>Viridiplantae</taxon>
        <taxon>Streptophyta</taxon>
        <taxon>Embryophyta</taxon>
        <taxon>Tracheophyta</taxon>
        <taxon>Spermatophyta</taxon>
        <taxon>Magnoliopsida</taxon>
        <taxon>eudicotyledons</taxon>
        <taxon>Gunneridae</taxon>
        <taxon>Pentapetalae</taxon>
        <taxon>asterids</taxon>
        <taxon>campanulids</taxon>
        <taxon>Asterales</taxon>
        <taxon>Asteraceae</taxon>
        <taxon>Asteroideae</taxon>
        <taxon>Anthemideae</taxon>
        <taxon>Anthemidinae</taxon>
        <taxon>Tanacetum</taxon>
    </lineage>
</organism>
<sequence length="1052" mass="121171">MFDVNDLGGEEVFVAEQEVISTAATTVITKELTFAQALKALKTLKPKVKGIVIQEQEEPSIDAIPLAVKSSKIVGWKIYKKGKKSYYHIIRADGKTKMYMVFSRMLESLNREDLEDLYKLVTAKFKSTRPMEDLDLLLWWSSGYDWRCDGGSAVESAERIVFTSEQIDGEAMIYSIQNGDHPLPIVAQIVQICLWIIDSGCSKHMTGNRALLTNFVEKFLGTVRFGNNDFVVIVGYGDGFEVAFRKSTCFVRNKDGVDFLIDDRSSNLYTIALNEVASNSSTCLLAKASSSQSWLWHQRLSHLNFATINNLVKNNLVQDCKKAKVKVYNYYKTKMLLAEKDNDEQVLLAEDQAWIESSSDSDQEINANMVFMAQIEKVLSDLDESSSSAEETIAEVAYYTSESESEYEFETSEYYDNSTNYGLFMNNGDDQEVFHDAIESASENFNENHIDSQKYCDESEVDHNNSEAKDHLVDKLNRKFNHKITKCQKRIEKANQQSKVLENKNKDLQDKYDVLINQVNDFEEKNNEFNEQMKVLNEKNADMLAEMEVLNEQLKDNDKQHRKKIREQEILFDKMSRQVVEMNNNVLRLQENSLEKEMKLSEMEGCRYVLVVVDDYSRYTWVFFLHSKDEASDVIISFIKKTQVNLQIQVQRVRTDNGTEFKNKTLAKFFDEVGIFQHFSAARTMLTFANLPLFLWAKAITTACFTQNRSIIHKRFDKTPYELMNKRKPNIKFFRVFGCRCYLLNDYEDVGKLKAKGDIRVFVGYSKQFAAFKIYNKRTRKIHESMNVNFDEISKMASKQFSLEPDLSNLNKMGKSFNLSVSQVSDSSKKDLEDLFHNFYDEYFDSSNIMKSSTTNVETSNVEIPSQEEEVFHKISESFQEKSSSFSLDRNIQQSSEEVGDAYFEASTSFHDSSNVYTFYQPYPHEKKWTKGHPLHKIIGDPKSSIRTRGQLANSCLFSCLLSFIEPANVAKALRDADRVSAMQEELDQFAILKVWRLVPRPEGKTIIKTKWIFKNKKDENSLVIQNKARLVAVGYSQQEGIDYDETFAPVA</sequence>
<evidence type="ECO:0000313" key="6">
    <source>
        <dbReference type="EMBL" id="GEU89693.1"/>
    </source>
</evidence>
<dbReference type="Pfam" id="PF25597">
    <property type="entry name" value="SH3_retrovirus"/>
    <property type="match status" value="1"/>
</dbReference>
<dbReference type="InterPro" id="IPR036397">
    <property type="entry name" value="RNaseH_sf"/>
</dbReference>
<dbReference type="GO" id="GO:0003676">
    <property type="term" value="F:nucleic acid binding"/>
    <property type="evidence" value="ECO:0007669"/>
    <property type="project" value="InterPro"/>
</dbReference>
<evidence type="ECO:0000256" key="4">
    <source>
        <dbReference type="SAM" id="Coils"/>
    </source>
</evidence>
<proteinExistence type="predicted"/>
<dbReference type="GO" id="GO:0015074">
    <property type="term" value="P:DNA integration"/>
    <property type="evidence" value="ECO:0007669"/>
    <property type="project" value="InterPro"/>
</dbReference>
<dbReference type="InterPro" id="IPR012337">
    <property type="entry name" value="RNaseH-like_sf"/>
</dbReference>
<dbReference type="InterPro" id="IPR057670">
    <property type="entry name" value="SH3_retrovirus"/>
</dbReference>
<dbReference type="Gene3D" id="3.30.420.10">
    <property type="entry name" value="Ribonuclease H-like superfamily/Ribonuclease H"/>
    <property type="match status" value="1"/>
</dbReference>
<dbReference type="InterPro" id="IPR039537">
    <property type="entry name" value="Retrotran_Ty1/copia-like"/>
</dbReference>
<evidence type="ECO:0000256" key="3">
    <source>
        <dbReference type="ARBA" id="ARBA00022801"/>
    </source>
</evidence>
<keyword evidence="3" id="KW-0378">Hydrolase</keyword>
<evidence type="ECO:0000256" key="1">
    <source>
        <dbReference type="ARBA" id="ARBA00022670"/>
    </source>
</evidence>
<feature type="domain" description="Integrase catalytic" evidence="5">
    <location>
        <begin position="587"/>
        <end position="675"/>
    </location>
</feature>
<dbReference type="InterPro" id="IPR001584">
    <property type="entry name" value="Integrase_cat-core"/>
</dbReference>
<gene>
    <name evidence="6" type="ORF">Tci_061671</name>
</gene>
<dbReference type="Pfam" id="PF22936">
    <property type="entry name" value="Pol_BBD"/>
    <property type="match status" value="1"/>
</dbReference>
<dbReference type="GO" id="GO:0006508">
    <property type="term" value="P:proteolysis"/>
    <property type="evidence" value="ECO:0007669"/>
    <property type="project" value="UniProtKB-KW"/>
</dbReference>
<reference evidence="6" key="1">
    <citation type="journal article" date="2019" name="Sci. Rep.">
        <title>Draft genome of Tanacetum cinerariifolium, the natural source of mosquito coil.</title>
        <authorList>
            <person name="Yamashiro T."/>
            <person name="Shiraishi A."/>
            <person name="Satake H."/>
            <person name="Nakayama K."/>
        </authorList>
    </citation>
    <scope>NUCLEOTIDE SEQUENCE</scope>
</reference>
<keyword evidence="1" id="KW-0645">Protease</keyword>
<dbReference type="SUPFAM" id="SSF53098">
    <property type="entry name" value="Ribonuclease H-like"/>
    <property type="match status" value="1"/>
</dbReference>
<keyword evidence="4" id="KW-0175">Coiled coil</keyword>
<dbReference type="InterPro" id="IPR025724">
    <property type="entry name" value="GAG-pre-integrase_dom"/>
</dbReference>
<dbReference type="PANTHER" id="PTHR42648">
    <property type="entry name" value="TRANSPOSASE, PUTATIVE-RELATED"/>
    <property type="match status" value="1"/>
</dbReference>
<name>A0A6L2NU76_TANCI</name>
<dbReference type="GO" id="GO:0008233">
    <property type="term" value="F:peptidase activity"/>
    <property type="evidence" value="ECO:0007669"/>
    <property type="project" value="UniProtKB-KW"/>
</dbReference>
<dbReference type="AlphaFoldDB" id="A0A6L2NU76"/>
<dbReference type="PANTHER" id="PTHR42648:SF18">
    <property type="entry name" value="RETROTRANSPOSON, UNCLASSIFIED-LIKE PROTEIN"/>
    <property type="match status" value="1"/>
</dbReference>
<keyword evidence="2" id="KW-0479">Metal-binding</keyword>
<protein>
    <recommendedName>
        <fullName evidence="5">Integrase catalytic domain-containing protein</fullName>
    </recommendedName>
</protein>
<dbReference type="GO" id="GO:0046872">
    <property type="term" value="F:metal ion binding"/>
    <property type="evidence" value="ECO:0007669"/>
    <property type="project" value="UniProtKB-KW"/>
</dbReference>
<dbReference type="InterPro" id="IPR054722">
    <property type="entry name" value="PolX-like_BBD"/>
</dbReference>
<accession>A0A6L2NU76</accession>
<evidence type="ECO:0000256" key="2">
    <source>
        <dbReference type="ARBA" id="ARBA00022723"/>
    </source>
</evidence>
<dbReference type="Pfam" id="PF13976">
    <property type="entry name" value="gag_pre-integrs"/>
    <property type="match status" value="1"/>
</dbReference>
<dbReference type="Pfam" id="PF00665">
    <property type="entry name" value="rve"/>
    <property type="match status" value="1"/>
</dbReference>